<sequence length="188" mass="21678">MQKKGPKPKLSALDQFFMVLVYFKNGFALSRIRWLFKLPKTIISRQIISWISYLYFTLGRIPIWPSREQIDLTMPECFKRSYPKTRCIIDCTKLFCQIPSSLNIQSSMYSSYKSHVTYKGLLGIPPSGAIIFVSQLYPGSVSDKEVVRRSGFLNKKLWDKDDSIIADRGFTIEEELANINVSLNILSF</sequence>
<keyword evidence="2" id="KW-0479">Metal-binding</keyword>
<dbReference type="Pfam" id="PF13359">
    <property type="entry name" value="DDE_Tnp_4"/>
    <property type="match status" value="1"/>
</dbReference>
<proteinExistence type="predicted"/>
<gene>
    <name evidence="5" type="primary">LOC136089743</name>
</gene>
<dbReference type="PANTHER" id="PTHR23080:SF133">
    <property type="entry name" value="SI:CH211-262I1.5-RELATED"/>
    <property type="match status" value="1"/>
</dbReference>
<dbReference type="RefSeq" id="XP_065671895.1">
    <property type="nucleotide sequence ID" value="XM_065815823.1"/>
</dbReference>
<dbReference type="PANTHER" id="PTHR23080">
    <property type="entry name" value="THAP DOMAIN PROTEIN"/>
    <property type="match status" value="1"/>
</dbReference>
<protein>
    <submittedName>
        <fullName evidence="5">Uncharacterized protein LOC136089743</fullName>
    </submittedName>
</protein>
<organism evidence="4 5">
    <name type="scientific">Hydra vulgaris</name>
    <name type="common">Hydra</name>
    <name type="synonym">Hydra attenuata</name>
    <dbReference type="NCBI Taxonomy" id="6087"/>
    <lineage>
        <taxon>Eukaryota</taxon>
        <taxon>Metazoa</taxon>
        <taxon>Cnidaria</taxon>
        <taxon>Hydrozoa</taxon>
        <taxon>Hydroidolina</taxon>
        <taxon>Anthoathecata</taxon>
        <taxon>Aplanulata</taxon>
        <taxon>Hydridae</taxon>
        <taxon>Hydra</taxon>
    </lineage>
</organism>
<evidence type="ECO:0000259" key="3">
    <source>
        <dbReference type="Pfam" id="PF13359"/>
    </source>
</evidence>
<evidence type="ECO:0000256" key="2">
    <source>
        <dbReference type="ARBA" id="ARBA00022723"/>
    </source>
</evidence>
<evidence type="ECO:0000313" key="5">
    <source>
        <dbReference type="RefSeq" id="XP_065671895.1"/>
    </source>
</evidence>
<dbReference type="GeneID" id="136089743"/>
<reference evidence="5" key="1">
    <citation type="submission" date="2025-08" db="UniProtKB">
        <authorList>
            <consortium name="RefSeq"/>
        </authorList>
    </citation>
    <scope>IDENTIFICATION</scope>
</reference>
<dbReference type="InterPro" id="IPR027806">
    <property type="entry name" value="HARBI1_dom"/>
</dbReference>
<keyword evidence="4" id="KW-1185">Reference proteome</keyword>
<comment type="cofactor">
    <cofactor evidence="1">
        <name>a divalent metal cation</name>
        <dbReference type="ChEBI" id="CHEBI:60240"/>
    </cofactor>
</comment>
<name>A0ABM4DBY1_HYDVU</name>
<feature type="domain" description="DDE Tnp4" evidence="3">
    <location>
        <begin position="89"/>
        <end position="176"/>
    </location>
</feature>
<evidence type="ECO:0000313" key="4">
    <source>
        <dbReference type="Proteomes" id="UP001652625"/>
    </source>
</evidence>
<accession>A0ABM4DBY1</accession>
<evidence type="ECO:0000256" key="1">
    <source>
        <dbReference type="ARBA" id="ARBA00001968"/>
    </source>
</evidence>
<dbReference type="Proteomes" id="UP001652625">
    <property type="component" value="Chromosome 13"/>
</dbReference>